<evidence type="ECO:0000313" key="19">
    <source>
        <dbReference type="Ensembl" id="ENSSAUP00010042921.1"/>
    </source>
</evidence>
<evidence type="ECO:0000259" key="17">
    <source>
        <dbReference type="PROSITE" id="PS50879"/>
    </source>
</evidence>
<evidence type="ECO:0000313" key="20">
    <source>
        <dbReference type="Proteomes" id="UP000472265"/>
    </source>
</evidence>
<dbReference type="InterPro" id="IPR000477">
    <property type="entry name" value="RT_dom"/>
</dbReference>
<evidence type="ECO:0000256" key="8">
    <source>
        <dbReference type="ARBA" id="ARBA00022801"/>
    </source>
</evidence>
<dbReference type="GO" id="GO:0003723">
    <property type="term" value="F:RNA binding"/>
    <property type="evidence" value="ECO:0007669"/>
    <property type="project" value="UniProtKB-KW"/>
</dbReference>
<dbReference type="InterPro" id="IPR043502">
    <property type="entry name" value="DNA/RNA_pol_sf"/>
</dbReference>
<dbReference type="PROSITE" id="PS50878">
    <property type="entry name" value="RT_POL"/>
    <property type="match status" value="1"/>
</dbReference>
<dbReference type="SUPFAM" id="SSF53098">
    <property type="entry name" value="Ribonuclease H-like"/>
    <property type="match status" value="2"/>
</dbReference>
<dbReference type="Pfam" id="PF00665">
    <property type="entry name" value="rve"/>
    <property type="match status" value="1"/>
</dbReference>
<keyword evidence="20" id="KW-1185">Reference proteome</keyword>
<keyword evidence="7" id="KW-0255">Endonuclease</keyword>
<dbReference type="PANTHER" id="PTHR33064">
    <property type="entry name" value="POL PROTEIN"/>
    <property type="match status" value="1"/>
</dbReference>
<name>A0A671WY00_SPAAU</name>
<keyword evidence="13" id="KW-0233">DNA recombination</keyword>
<feature type="domain" description="Reverse transcriptase" evidence="16">
    <location>
        <begin position="372"/>
        <end position="554"/>
    </location>
</feature>
<feature type="region of interest" description="Disordered" evidence="14">
    <location>
        <begin position="1345"/>
        <end position="1465"/>
    </location>
</feature>
<proteinExistence type="inferred from homology"/>
<dbReference type="PROSITE" id="PS50994">
    <property type="entry name" value="INTEGRASE"/>
    <property type="match status" value="1"/>
</dbReference>
<keyword evidence="6" id="KW-0540">Nuclease</keyword>
<dbReference type="Gene3D" id="3.10.10.10">
    <property type="entry name" value="HIV Type 1 Reverse Transcriptase, subunit A, domain 1"/>
    <property type="match status" value="1"/>
</dbReference>
<keyword evidence="11" id="KW-0229">DNA integration</keyword>
<keyword evidence="8" id="KW-0378">Hydrolase</keyword>
<accession>A0A671WY00</accession>
<dbReference type="Proteomes" id="UP000472265">
    <property type="component" value="Chromosome 7"/>
</dbReference>
<dbReference type="InterPro" id="IPR021109">
    <property type="entry name" value="Peptidase_aspartic_dom_sf"/>
</dbReference>
<dbReference type="GO" id="GO:0003964">
    <property type="term" value="F:RNA-directed DNA polymerase activity"/>
    <property type="evidence" value="ECO:0007669"/>
    <property type="project" value="UniProtKB-KW"/>
</dbReference>
<feature type="domain" description="Peptidase A2" evidence="15">
    <location>
        <begin position="18"/>
        <end position="91"/>
    </location>
</feature>
<dbReference type="Ensembl" id="ENSSAUT00010045177.1">
    <property type="protein sequence ID" value="ENSSAUP00010042921.1"/>
    <property type="gene ID" value="ENSSAUG00010018029.1"/>
</dbReference>
<dbReference type="GO" id="GO:0004190">
    <property type="term" value="F:aspartic-type endopeptidase activity"/>
    <property type="evidence" value="ECO:0007669"/>
    <property type="project" value="InterPro"/>
</dbReference>
<dbReference type="Gene3D" id="3.30.420.10">
    <property type="entry name" value="Ribonuclease H-like superfamily/Ribonuclease H"/>
    <property type="match status" value="2"/>
</dbReference>
<dbReference type="Pfam" id="PF00077">
    <property type="entry name" value="RVP"/>
    <property type="match status" value="1"/>
</dbReference>
<dbReference type="SUPFAM" id="SSF56672">
    <property type="entry name" value="DNA/RNA polymerases"/>
    <property type="match status" value="1"/>
</dbReference>
<dbReference type="Pfam" id="PF18697">
    <property type="entry name" value="MLVIN_C"/>
    <property type="match status" value="1"/>
</dbReference>
<dbReference type="Gene3D" id="3.30.70.270">
    <property type="match status" value="2"/>
</dbReference>
<dbReference type="Pfam" id="PF00078">
    <property type="entry name" value="RVT_1"/>
    <property type="match status" value="1"/>
</dbReference>
<dbReference type="Pfam" id="PF00075">
    <property type="entry name" value="RNase_H"/>
    <property type="match status" value="1"/>
</dbReference>
<dbReference type="InterPro" id="IPR041577">
    <property type="entry name" value="RT_RNaseH_2"/>
</dbReference>
<evidence type="ECO:0000256" key="11">
    <source>
        <dbReference type="ARBA" id="ARBA00022908"/>
    </source>
</evidence>
<dbReference type="Gene3D" id="3.10.20.370">
    <property type="match status" value="1"/>
</dbReference>
<reference evidence="19" key="2">
    <citation type="submission" date="2025-08" db="UniProtKB">
        <authorList>
            <consortium name="Ensembl"/>
        </authorList>
    </citation>
    <scope>IDENTIFICATION</scope>
</reference>
<dbReference type="GO" id="GO:0015074">
    <property type="term" value="P:DNA integration"/>
    <property type="evidence" value="ECO:0007669"/>
    <property type="project" value="UniProtKB-KW"/>
</dbReference>
<feature type="domain" description="Integrase catalytic" evidence="18">
    <location>
        <begin position="1080"/>
        <end position="1240"/>
    </location>
</feature>
<evidence type="ECO:0000256" key="14">
    <source>
        <dbReference type="SAM" id="MobiDB-lite"/>
    </source>
</evidence>
<keyword evidence="5" id="KW-0548">Nucleotidyltransferase</keyword>
<evidence type="ECO:0000256" key="6">
    <source>
        <dbReference type="ARBA" id="ARBA00022722"/>
    </source>
</evidence>
<dbReference type="InterPro" id="IPR001969">
    <property type="entry name" value="Aspartic_peptidase_AS"/>
</dbReference>
<feature type="domain" description="RNase H type-1" evidence="17">
    <location>
        <begin position="799"/>
        <end position="950"/>
    </location>
</feature>
<evidence type="ECO:0000256" key="1">
    <source>
        <dbReference type="ARBA" id="ARBA00010879"/>
    </source>
</evidence>
<feature type="compositionally biased region" description="Basic and acidic residues" evidence="14">
    <location>
        <begin position="1397"/>
        <end position="1410"/>
    </location>
</feature>
<dbReference type="InterPro" id="IPR051320">
    <property type="entry name" value="Viral_Replic_Matur_Polypro"/>
</dbReference>
<dbReference type="PROSITE" id="PS50879">
    <property type="entry name" value="RNASE_H_1"/>
    <property type="match status" value="1"/>
</dbReference>
<evidence type="ECO:0000256" key="12">
    <source>
        <dbReference type="ARBA" id="ARBA00022918"/>
    </source>
</evidence>
<evidence type="ECO:0000256" key="5">
    <source>
        <dbReference type="ARBA" id="ARBA00022695"/>
    </source>
</evidence>
<reference evidence="19" key="1">
    <citation type="submission" date="2021-04" db="EMBL/GenBank/DDBJ databases">
        <authorList>
            <consortium name="Wellcome Sanger Institute Data Sharing"/>
        </authorList>
    </citation>
    <scope>NUCLEOTIDE SEQUENCE [LARGE SCALE GENOMIC DNA]</scope>
</reference>
<evidence type="ECO:0000256" key="13">
    <source>
        <dbReference type="ARBA" id="ARBA00023172"/>
    </source>
</evidence>
<dbReference type="Gene3D" id="2.40.70.10">
    <property type="entry name" value="Acid Proteases"/>
    <property type="match status" value="1"/>
</dbReference>
<dbReference type="InterPro" id="IPR001995">
    <property type="entry name" value="Peptidase_A2_cat"/>
</dbReference>
<dbReference type="InterPro" id="IPR043128">
    <property type="entry name" value="Rev_trsase/Diguanyl_cyclase"/>
</dbReference>
<reference evidence="19" key="3">
    <citation type="submission" date="2025-09" db="UniProtKB">
        <authorList>
            <consortium name="Ensembl"/>
        </authorList>
    </citation>
    <scope>IDENTIFICATION</scope>
</reference>
<dbReference type="GO" id="GO:0004523">
    <property type="term" value="F:RNA-DNA hybrid ribonuclease activity"/>
    <property type="evidence" value="ECO:0007669"/>
    <property type="project" value="UniProtKB-EC"/>
</dbReference>
<dbReference type="InterPro" id="IPR001584">
    <property type="entry name" value="Integrase_cat-core"/>
</dbReference>
<dbReference type="InterPro" id="IPR018061">
    <property type="entry name" value="Retropepsins"/>
</dbReference>
<evidence type="ECO:0000256" key="9">
    <source>
        <dbReference type="ARBA" id="ARBA00022842"/>
    </source>
</evidence>
<comment type="similarity">
    <text evidence="1">Belongs to the beta type-B retroviral polymerase family. HERV class-II K(HML-2) pol subfamily.</text>
</comment>
<keyword evidence="10" id="KW-0694">RNA-binding</keyword>
<keyword evidence="4" id="KW-0808">Transferase</keyword>
<evidence type="ECO:0000259" key="16">
    <source>
        <dbReference type="PROSITE" id="PS50878"/>
    </source>
</evidence>
<dbReference type="Pfam" id="PF17919">
    <property type="entry name" value="RT_RNaseH_2"/>
    <property type="match status" value="1"/>
</dbReference>
<evidence type="ECO:0000256" key="7">
    <source>
        <dbReference type="ARBA" id="ARBA00022759"/>
    </source>
</evidence>
<sequence length="1465" mass="162842">MQPQTEPTIEVTLQNRQHHFMVDTGATHSCIGKEGAGLPLSSAKIRTVGFSGKTQIIPMTEPVPMTIAGRTIYAPLLYSVDTPINLLGRDILCALQARIMCTPDGLHFDLPEENLQTIMAPVMERHMVTKEAHVYWMKITSPNSFLQQDWETWKLFVAHYYEAAQEPTLPLHCTMMYDADGEQEDYDACWNELINHTTAVIQYEDIIMGPQGTAAAVRLTEEVKEWFQDPKSSPHVTLLVATGHESHELGPMIKEAQQIQEWIPTDSQYVHSSPDGRFLRISYKRADEAIAEKVLLPTEVKSQMLLTKDQEVLLSQVPPHVWSAHKTDVGLVKSATPQRFQIKTGIHLPYQKQYPLRQEAINGIKPTIEGLLEAGVLIKTKSPCNTPIFPIRKLNSNDYRLVHDLRAINSIVTEEIPIVPDPHTLLSNIPPETKWYTVIDLCSAFFSVPIHPESQYLFAFTYEGQQYTYSRLPQGFVHSPSIFNKVLAEDLQHLNVQSTTLMYVDDILICSDSKEQCEKDSITVLKALAAGGHKVSKSKLQFCQQTVEYLGRQLSGNKRQIAPSQVEAVTKAPKPQTVGQMLSFLGMTGYSRPWICDYSIKTAPMRALIRAAGQTNRSAKLNWTEEAEKAFFLLKTDMQTAPALATPDYSKPFHLYAAERQGYACAVLMQESPTGKQPLAYYSTRLDNVEEGLPPCYQGLAAAAFAYKKPSVLTMGHPVTLYTSHQLHAMLTSPRFVLTQARRTGYEVLLSGTELTIQRCSTINPATRMVVPTDGIPHDCLKETDSFMKIREKLYNQPIPSELTLFVDGSCVRGDGGNCAGYGVVQLNPDNTFTKLLSVRLDQPCSAQLAEIKALTPACKLAAEKRATIYTDSAYGYGVCHINASIWKQRGFVRADGTPVVHGQAVSELIQAIQLPTELAIVKCPAHQTNDSLVAIGNNLADEAAKEATGQVTQAPVLSDQDCVPLTSLTSLIEAQNQVPGAEKCLWTQRGAIRTVTPHEGLWRSSDGHFVLPLSLLKIAIKKMHEPDHCSRAQVLRKLQAVWWSPYMTAMVDRELAICVHCPKYNIRKSFTHPLAHIPVPEGPFRHLMMDYVDMLDRVQGKRYMFVVICRFSRWVEACPTSRNDHKAAARFLCTEVFPRFGMPDTISSDSGPHFVSSVIKEMFKVLGIQQKFGCVYHPQSQGSVERANGVLKTKIAKIMADSNGKLTWIDALPLALMSMCSQTNRLTHLTPHEMLTGRPMPLPQCRGPIEGPSLQQLEQELGDYLRGLTQIHRLVFQQVKEANKGDDKGIPVDARETQVGDQVFIRVFRRHWHEPRREGPFKVVLTTPSALKVEGKNFWYHRNHCTRHQPPDPPGHLPEHAEGAAKGTPRTTTPNEGEAKSTPRRAIPGPAASPQGERRSARLQARREGTPSSRTNNSVGAAAKEDAANTATGSDTPDSASAGPLGPQETDCTPMLEGTVSDSD</sequence>
<dbReference type="PANTHER" id="PTHR33064:SF37">
    <property type="entry name" value="RIBONUCLEASE H"/>
    <property type="match status" value="1"/>
</dbReference>
<dbReference type="PROSITE" id="PS50175">
    <property type="entry name" value="ASP_PROT_RETROV"/>
    <property type="match status" value="1"/>
</dbReference>
<dbReference type="OMA" id="QGHESHE"/>
<dbReference type="InterPro" id="IPR036397">
    <property type="entry name" value="RNaseH_sf"/>
</dbReference>
<dbReference type="InterPro" id="IPR012337">
    <property type="entry name" value="RNaseH-like_sf"/>
</dbReference>
<dbReference type="PROSITE" id="PS00141">
    <property type="entry name" value="ASP_PROTEASE"/>
    <property type="match status" value="1"/>
</dbReference>
<evidence type="ECO:0000259" key="18">
    <source>
        <dbReference type="PROSITE" id="PS50994"/>
    </source>
</evidence>
<organism evidence="19 20">
    <name type="scientific">Sparus aurata</name>
    <name type="common">Gilthead sea bream</name>
    <dbReference type="NCBI Taxonomy" id="8175"/>
    <lineage>
        <taxon>Eukaryota</taxon>
        <taxon>Metazoa</taxon>
        <taxon>Chordata</taxon>
        <taxon>Craniata</taxon>
        <taxon>Vertebrata</taxon>
        <taxon>Euteleostomi</taxon>
        <taxon>Actinopterygii</taxon>
        <taxon>Neopterygii</taxon>
        <taxon>Teleostei</taxon>
        <taxon>Neoteleostei</taxon>
        <taxon>Acanthomorphata</taxon>
        <taxon>Eupercaria</taxon>
        <taxon>Spariformes</taxon>
        <taxon>Sparidae</taxon>
        <taxon>Sparus</taxon>
    </lineage>
</organism>
<evidence type="ECO:0000256" key="4">
    <source>
        <dbReference type="ARBA" id="ARBA00022679"/>
    </source>
</evidence>
<dbReference type="SUPFAM" id="SSF50630">
    <property type="entry name" value="Acid proteases"/>
    <property type="match status" value="1"/>
</dbReference>
<dbReference type="EC" id="3.1.26.4" evidence="2"/>
<dbReference type="InParanoid" id="A0A671WY00"/>
<dbReference type="GO" id="GO:0006310">
    <property type="term" value="P:DNA recombination"/>
    <property type="evidence" value="ECO:0007669"/>
    <property type="project" value="UniProtKB-KW"/>
</dbReference>
<dbReference type="Gene3D" id="2.30.30.850">
    <property type="match status" value="1"/>
</dbReference>
<protein>
    <recommendedName>
        <fullName evidence="3">Gag-Pol polyprotein</fullName>
        <ecNumber evidence="2">3.1.26.4</ecNumber>
    </recommendedName>
</protein>
<dbReference type="GO" id="GO:0006508">
    <property type="term" value="P:proteolysis"/>
    <property type="evidence" value="ECO:0007669"/>
    <property type="project" value="InterPro"/>
</dbReference>
<feature type="compositionally biased region" description="Polar residues" evidence="14">
    <location>
        <begin position="1411"/>
        <end position="1420"/>
    </location>
</feature>
<evidence type="ECO:0000259" key="15">
    <source>
        <dbReference type="PROSITE" id="PS50175"/>
    </source>
</evidence>
<dbReference type="InterPro" id="IPR002156">
    <property type="entry name" value="RNaseH_domain"/>
</dbReference>
<evidence type="ECO:0000256" key="10">
    <source>
        <dbReference type="ARBA" id="ARBA00022884"/>
    </source>
</evidence>
<dbReference type="InterPro" id="IPR040643">
    <property type="entry name" value="MLVIN_C"/>
</dbReference>
<evidence type="ECO:0000256" key="3">
    <source>
        <dbReference type="ARBA" id="ARBA00018735"/>
    </source>
</evidence>
<keyword evidence="12" id="KW-0695">RNA-directed DNA polymerase</keyword>
<evidence type="ECO:0000256" key="2">
    <source>
        <dbReference type="ARBA" id="ARBA00012180"/>
    </source>
</evidence>
<keyword evidence="9" id="KW-0460">Magnesium</keyword>
<dbReference type="GeneTree" id="ENSGT00940000160750"/>